<dbReference type="Pfam" id="PF07593">
    <property type="entry name" value="UnbV_ASPIC"/>
    <property type="match status" value="1"/>
</dbReference>
<dbReference type="Gene3D" id="2.130.10.130">
    <property type="entry name" value="Integrin alpha, N-terminal"/>
    <property type="match status" value="4"/>
</dbReference>
<evidence type="ECO:0000313" key="5">
    <source>
        <dbReference type="EMBL" id="NMH89309.1"/>
    </source>
</evidence>
<keyword evidence="6" id="KW-1185">Reference proteome</keyword>
<dbReference type="InterPro" id="IPR013519">
    <property type="entry name" value="Int_alpha_beta-p"/>
</dbReference>
<protein>
    <submittedName>
        <fullName evidence="5">VCBS repeat-containing protein</fullName>
    </submittedName>
</protein>
<comment type="caution">
    <text evidence="5">The sequence shown here is derived from an EMBL/GenBank/DDBJ whole genome shotgun (WGS) entry which is preliminary data.</text>
</comment>
<dbReference type="Pfam" id="PF13517">
    <property type="entry name" value="FG-GAP_3"/>
    <property type="match status" value="6"/>
</dbReference>
<name>A0ABX1S0C9_9FLAO</name>
<dbReference type="InterPro" id="IPR013517">
    <property type="entry name" value="FG-GAP"/>
</dbReference>
<sequence>MYPNKFVFIVISSVLIFFGCEKPNKTNTLFKSISKEHSNINFNNILTETDSLNYFIYPYLYLGGGVAAGDINNDGLSDIFFVGNMVENKLYLNKGKMKFEDITMSSNLKGDSKWHTGVTMCDVNNDGYLDIYLNVSGKEENKQNKLYINNKDLTFTESAQAYGIADNGSSIQSVFFDFDNDGDLDLYVANYPVAPFGSPNAFYLHKMKNLKHEESDHLYENLGNGKFEDITHTSGIANYGLTLGVSVGDFNTDGYQDIYISNDFNTPDKFFINNGDGTFTDKLKLATYQTAWFGMGTDAADYNNDGLLDIMQVDMTPRDNRRAKENMASMNASLFWNTVKSGFHYQYMFNSLQLNRGINPKKGVQFSNTARIAGVSTTDWSWAPLFADFDNDGWKDIFITNGIKRDVNNKDFFKAKMAKANFTGKIDGSAYQKIPSEPIENHAYKNNGDLTFTNVGENWGINLKGFSHGCAYADFDNDGDLDLVINNMDQTASLYQNQLETQGRNYLRMKLNGSLENHFGIGSKVKLYHKGKIQYQELMLTRGYESSVEPILHFGVDNIKTIDSLTITWPDGRSQSLVNVNTNQILNINYPSTDLGLKTKNKAPKFEDITQTAALNFKHKENEHSDYLFEPLLPHQNSKLGTGLAVADVNNDGLDDFYVGNAHKEHGVMYLQNNDGSFSENAGPWLEDNESEDMGALFFDADGDNDQDLYVVSGGNEFLRNKEPLQDRLYINNGNGKFKKATHSLPIMLTSGSCVKSGDYDNDGDLDLFVAGRLIPGKYPLAPRSYILRNDGMKANEPIFTDVTEQIAPDAVSPGLVTDALWSDFNNDDQLDLIITGEWMPILFFENNNGIFKNKTETLGLQNQIGWWYSLAEGDFDKDGDKDYIAGNLGLNYKYQATNDEPFELYSGDFDKNKRLDIVLGYHQDGNKYPVRGRQCSSEQIPAISLKYKDYSSFANASLVDIYGQENLENALHLSATTFASSIIINNKQNPWKIKPLPSLAQLSSINSIIIKDFNADDNLDIILAGNLYTSEVETPRNDANLGLYLTGNGKGQFKVIDASKSGLYLDGDVKQIELIKADKGEYKILSVANDDYLKIINIKN</sequence>
<dbReference type="SMART" id="SM00191">
    <property type="entry name" value="Int_alpha"/>
    <property type="match status" value="2"/>
</dbReference>
<dbReference type="EMBL" id="JABBHF010000011">
    <property type="protein sequence ID" value="NMH89309.1"/>
    <property type="molecule type" value="Genomic_DNA"/>
</dbReference>
<proteinExistence type="predicted"/>
<organism evidence="5 6">
    <name type="scientific">Flavivirga algicola</name>
    <dbReference type="NCBI Taxonomy" id="2729136"/>
    <lineage>
        <taxon>Bacteria</taxon>
        <taxon>Pseudomonadati</taxon>
        <taxon>Bacteroidota</taxon>
        <taxon>Flavobacteriia</taxon>
        <taxon>Flavobacteriales</taxon>
        <taxon>Flavobacteriaceae</taxon>
        <taxon>Flavivirga</taxon>
    </lineage>
</organism>
<dbReference type="InterPro" id="IPR028994">
    <property type="entry name" value="Integrin_alpha_N"/>
</dbReference>
<evidence type="ECO:0000259" key="4">
    <source>
        <dbReference type="Pfam" id="PF07593"/>
    </source>
</evidence>
<dbReference type="PROSITE" id="PS51257">
    <property type="entry name" value="PROKAR_LIPOPROTEIN"/>
    <property type="match status" value="1"/>
</dbReference>
<evidence type="ECO:0000256" key="3">
    <source>
        <dbReference type="ARBA" id="ARBA00023180"/>
    </source>
</evidence>
<dbReference type="InterPro" id="IPR011519">
    <property type="entry name" value="UnbV_ASPIC"/>
</dbReference>
<dbReference type="InterPro" id="IPR027039">
    <property type="entry name" value="Crtac1"/>
</dbReference>
<dbReference type="SUPFAM" id="SSF69318">
    <property type="entry name" value="Integrin alpha N-terminal domain"/>
    <property type="match status" value="3"/>
</dbReference>
<gene>
    <name evidence="5" type="ORF">HHX25_17485</name>
</gene>
<keyword evidence="2" id="KW-0677">Repeat</keyword>
<accession>A0ABX1S0C9</accession>
<dbReference type="PANTHER" id="PTHR16026:SF0">
    <property type="entry name" value="CARTILAGE ACIDIC PROTEIN 1"/>
    <property type="match status" value="1"/>
</dbReference>
<feature type="domain" description="ASPIC/UnbV" evidence="4">
    <location>
        <begin position="520"/>
        <end position="586"/>
    </location>
</feature>
<dbReference type="Proteomes" id="UP000746690">
    <property type="component" value="Unassembled WGS sequence"/>
</dbReference>
<evidence type="ECO:0000313" key="6">
    <source>
        <dbReference type="Proteomes" id="UP000746690"/>
    </source>
</evidence>
<dbReference type="PANTHER" id="PTHR16026">
    <property type="entry name" value="CARTILAGE ACIDIC PROTEIN 1"/>
    <property type="match status" value="1"/>
</dbReference>
<evidence type="ECO:0000256" key="2">
    <source>
        <dbReference type="ARBA" id="ARBA00022737"/>
    </source>
</evidence>
<evidence type="ECO:0000256" key="1">
    <source>
        <dbReference type="ARBA" id="ARBA00022729"/>
    </source>
</evidence>
<reference evidence="5 6" key="1">
    <citation type="submission" date="2020-04" db="EMBL/GenBank/DDBJ databases">
        <title>A Flavivirga sp. nov.</title>
        <authorList>
            <person name="Sun X."/>
        </authorList>
    </citation>
    <scope>NUCLEOTIDE SEQUENCE [LARGE SCALE GENOMIC DNA]</scope>
    <source>
        <strain evidence="5 6">Y03</strain>
    </source>
</reference>
<keyword evidence="3" id="KW-0325">Glycoprotein</keyword>
<keyword evidence="1" id="KW-0732">Signal</keyword>
<dbReference type="RefSeq" id="WP_169676160.1">
    <property type="nucleotide sequence ID" value="NZ_JABBHF010000011.1"/>
</dbReference>